<protein>
    <submittedName>
        <fullName evidence="3">Translation initiation factor 1A (eIF-1A)</fullName>
    </submittedName>
</protein>
<evidence type="ECO:0000259" key="2">
    <source>
        <dbReference type="PROSITE" id="PS50832"/>
    </source>
</evidence>
<dbReference type="OrthoDB" id="274995at2759"/>
<organism evidence="3 4">
    <name type="scientific">Artemisia annua</name>
    <name type="common">Sweet wormwood</name>
    <dbReference type="NCBI Taxonomy" id="35608"/>
    <lineage>
        <taxon>Eukaryota</taxon>
        <taxon>Viridiplantae</taxon>
        <taxon>Streptophyta</taxon>
        <taxon>Embryophyta</taxon>
        <taxon>Tracheophyta</taxon>
        <taxon>Spermatophyta</taxon>
        <taxon>Magnoliopsida</taxon>
        <taxon>eudicotyledons</taxon>
        <taxon>Gunneridae</taxon>
        <taxon>Pentapetalae</taxon>
        <taxon>asterids</taxon>
        <taxon>campanulids</taxon>
        <taxon>Asterales</taxon>
        <taxon>Asteraceae</taxon>
        <taxon>Asteroideae</taxon>
        <taxon>Anthemideae</taxon>
        <taxon>Artemisiinae</taxon>
        <taxon>Artemisia</taxon>
    </lineage>
</organism>
<dbReference type="InterPro" id="IPR012340">
    <property type="entry name" value="NA-bd_OB-fold"/>
</dbReference>
<dbReference type="InterPro" id="IPR001253">
    <property type="entry name" value="TIF_eIF-1A"/>
</dbReference>
<dbReference type="Gene3D" id="2.40.50.140">
    <property type="entry name" value="Nucleic acid-binding proteins"/>
    <property type="match status" value="1"/>
</dbReference>
<dbReference type="EMBL" id="PKPP01000903">
    <property type="protein sequence ID" value="PWA87545.1"/>
    <property type="molecule type" value="Genomic_DNA"/>
</dbReference>
<dbReference type="STRING" id="35608.A0A2U1PP77"/>
<evidence type="ECO:0000313" key="4">
    <source>
        <dbReference type="Proteomes" id="UP000245207"/>
    </source>
</evidence>
<dbReference type="InterPro" id="IPR006196">
    <property type="entry name" value="RNA-binding_domain_S1_IF1"/>
</dbReference>
<name>A0A2U1PP77_ARTAN</name>
<sequence length="146" mass="16601">MAKNSNGLVLKGELHEYAQVLRMLGDDRCEAMCIDGAKRICYMHGNDNLHVAANDIILVGLRYIYPCSRALQKVSESCRKTMLIDGRMYLFYYSGNMERKKELKRDYKADVIHKYTPGDVVELIAYGELPENINKLNEGDSASLCN</sequence>
<dbReference type="SUPFAM" id="SSF50249">
    <property type="entry name" value="Nucleic acid-binding proteins"/>
    <property type="match status" value="1"/>
</dbReference>
<dbReference type="PANTHER" id="PTHR21668">
    <property type="entry name" value="EIF-1A"/>
    <property type="match status" value="1"/>
</dbReference>
<keyword evidence="1 3" id="KW-0396">Initiation factor</keyword>
<feature type="domain" description="S1-like" evidence="2">
    <location>
        <begin position="4"/>
        <end position="116"/>
    </location>
</feature>
<proteinExistence type="predicted"/>
<comment type="caution">
    <text evidence="3">The sequence shown here is derived from an EMBL/GenBank/DDBJ whole genome shotgun (WGS) entry which is preliminary data.</text>
</comment>
<dbReference type="Proteomes" id="UP000245207">
    <property type="component" value="Unassembled WGS sequence"/>
</dbReference>
<keyword evidence="1" id="KW-0648">Protein biosynthesis</keyword>
<dbReference type="AlphaFoldDB" id="A0A2U1PP77"/>
<gene>
    <name evidence="3" type="ORF">CTI12_AA127180</name>
</gene>
<reference evidence="3 4" key="1">
    <citation type="journal article" date="2018" name="Mol. Plant">
        <title>The genome of Artemisia annua provides insight into the evolution of Asteraceae family and artemisinin biosynthesis.</title>
        <authorList>
            <person name="Shen Q."/>
            <person name="Zhang L."/>
            <person name="Liao Z."/>
            <person name="Wang S."/>
            <person name="Yan T."/>
            <person name="Shi P."/>
            <person name="Liu M."/>
            <person name="Fu X."/>
            <person name="Pan Q."/>
            <person name="Wang Y."/>
            <person name="Lv Z."/>
            <person name="Lu X."/>
            <person name="Zhang F."/>
            <person name="Jiang W."/>
            <person name="Ma Y."/>
            <person name="Chen M."/>
            <person name="Hao X."/>
            <person name="Li L."/>
            <person name="Tang Y."/>
            <person name="Lv G."/>
            <person name="Zhou Y."/>
            <person name="Sun X."/>
            <person name="Brodelius P.E."/>
            <person name="Rose J.K.C."/>
            <person name="Tang K."/>
        </authorList>
    </citation>
    <scope>NUCLEOTIDE SEQUENCE [LARGE SCALE GENOMIC DNA]</scope>
    <source>
        <strain evidence="4">cv. Huhao1</strain>
        <tissue evidence="3">Leaf</tissue>
    </source>
</reference>
<evidence type="ECO:0000313" key="3">
    <source>
        <dbReference type="EMBL" id="PWA87545.1"/>
    </source>
</evidence>
<dbReference type="GO" id="GO:0003723">
    <property type="term" value="F:RNA binding"/>
    <property type="evidence" value="ECO:0007669"/>
    <property type="project" value="InterPro"/>
</dbReference>
<dbReference type="PROSITE" id="PS50832">
    <property type="entry name" value="S1_IF1_TYPE"/>
    <property type="match status" value="1"/>
</dbReference>
<evidence type="ECO:0000256" key="1">
    <source>
        <dbReference type="PROSITE-ProRule" id="PRU00181"/>
    </source>
</evidence>
<accession>A0A2U1PP77</accession>
<dbReference type="GO" id="GO:0003743">
    <property type="term" value="F:translation initiation factor activity"/>
    <property type="evidence" value="ECO:0007669"/>
    <property type="project" value="UniProtKB-UniRule"/>
</dbReference>
<keyword evidence="4" id="KW-1185">Reference proteome</keyword>